<feature type="region of interest" description="Disordered" evidence="5">
    <location>
        <begin position="1817"/>
        <end position="1839"/>
    </location>
</feature>
<dbReference type="PANTHER" id="PTHR10037:SF62">
    <property type="entry name" value="SODIUM CHANNEL PROTEIN 60E"/>
    <property type="match status" value="1"/>
</dbReference>
<feature type="transmembrane region" description="Helical" evidence="6">
    <location>
        <begin position="1149"/>
        <end position="1172"/>
    </location>
</feature>
<dbReference type="SUPFAM" id="SSF81324">
    <property type="entry name" value="Voltage-gated potassium channels"/>
    <property type="match status" value="4"/>
</dbReference>
<reference evidence="8 9" key="1">
    <citation type="submission" date="2016-08" db="EMBL/GenBank/DDBJ databases">
        <title>A Parts List for Fungal Cellulosomes Revealed by Comparative Genomics.</title>
        <authorList>
            <consortium name="DOE Joint Genome Institute"/>
            <person name="Haitjema C.H."/>
            <person name="Gilmore S.P."/>
            <person name="Henske J.K."/>
            <person name="Solomon K.V."/>
            <person name="De Groot R."/>
            <person name="Kuo A."/>
            <person name="Mondo S.J."/>
            <person name="Salamov A.A."/>
            <person name="Labutti K."/>
            <person name="Zhao Z."/>
            <person name="Chiniquy J."/>
            <person name="Barry K."/>
            <person name="Brewer H.M."/>
            <person name="Purvine S.O."/>
            <person name="Wright A.T."/>
            <person name="Boxma B."/>
            <person name="Van Alen T."/>
            <person name="Hackstein J.H."/>
            <person name="Baker S.E."/>
            <person name="Grigoriev I.V."/>
            <person name="O'Malley M.A."/>
        </authorList>
    </citation>
    <scope>NUCLEOTIDE SEQUENCE [LARGE SCALE GENOMIC DNA]</scope>
    <source>
        <strain evidence="8 9">S4</strain>
    </source>
</reference>
<dbReference type="Gene3D" id="1.20.120.350">
    <property type="entry name" value="Voltage-gated potassium channels. Chain C"/>
    <property type="match status" value="4"/>
</dbReference>
<feature type="transmembrane region" description="Helical" evidence="6">
    <location>
        <begin position="1548"/>
        <end position="1570"/>
    </location>
</feature>
<feature type="transmembrane region" description="Helical" evidence="6">
    <location>
        <begin position="1061"/>
        <end position="1079"/>
    </location>
</feature>
<keyword evidence="4 6" id="KW-0472">Membrane</keyword>
<feature type="compositionally biased region" description="Low complexity" evidence="5">
    <location>
        <begin position="2081"/>
        <end position="2111"/>
    </location>
</feature>
<feature type="transmembrane region" description="Helical" evidence="6">
    <location>
        <begin position="147"/>
        <end position="166"/>
    </location>
</feature>
<feature type="domain" description="Ion transport" evidence="7">
    <location>
        <begin position="1025"/>
        <end position="1288"/>
    </location>
</feature>
<feature type="region of interest" description="Disordered" evidence="5">
    <location>
        <begin position="2071"/>
        <end position="2159"/>
    </location>
</feature>
<feature type="region of interest" description="Disordered" evidence="5">
    <location>
        <begin position="771"/>
        <end position="806"/>
    </location>
</feature>
<proteinExistence type="predicted"/>
<evidence type="ECO:0000259" key="7">
    <source>
        <dbReference type="Pfam" id="PF00520"/>
    </source>
</evidence>
<dbReference type="Gene3D" id="1.10.287.70">
    <property type="match status" value="4"/>
</dbReference>
<dbReference type="Proteomes" id="UP000193944">
    <property type="component" value="Unassembled WGS sequence"/>
</dbReference>
<feature type="compositionally biased region" description="Basic and acidic residues" evidence="5">
    <location>
        <begin position="722"/>
        <end position="734"/>
    </location>
</feature>
<gene>
    <name evidence="8" type="ORF">BCR32DRAFT_297707</name>
</gene>
<feature type="transmembrane region" description="Helical" evidence="6">
    <location>
        <begin position="1406"/>
        <end position="1430"/>
    </location>
</feature>
<feature type="compositionally biased region" description="Basic and acidic residues" evidence="5">
    <location>
        <begin position="1909"/>
        <end position="1930"/>
    </location>
</feature>
<keyword evidence="3 6" id="KW-1133">Transmembrane helix</keyword>
<evidence type="ECO:0000313" key="8">
    <source>
        <dbReference type="EMBL" id="ORX65498.1"/>
    </source>
</evidence>
<feature type="transmembrane region" description="Helical" evidence="6">
    <location>
        <begin position="1024"/>
        <end position="1041"/>
    </location>
</feature>
<protein>
    <recommendedName>
        <fullName evidence="7">Ion transport domain-containing protein</fullName>
    </recommendedName>
</protein>
<feature type="compositionally biased region" description="Low complexity" evidence="5">
    <location>
        <begin position="1822"/>
        <end position="1839"/>
    </location>
</feature>
<feature type="transmembrane region" description="Helical" evidence="6">
    <location>
        <begin position="253"/>
        <end position="276"/>
    </location>
</feature>
<sequence length="2324" mass="269066">MNQRIQSFYNNYKKIVTKVVNSNYYAFFNIIVLILSAISLSNGNKEESFSFLGYVFFNLDNAYSIFFIIDFFLNFSIKPIKETFTTFWGLFDVCVLIISIASLKGLLNFTSLRLWLIIKYLDKVPGLEYTNSICSALKKSMNIIKDIGIFALFFFTCTGILAVSFWGGKMTNYCIDDNGKYYDTNRLCSTNSKFGFQCPFNYTCTKVKEPPEPTTISFDSFFISWLNIFQVLTTEGWSEIYFRVADVSSRFSFFFFVFIIVCGNWLLLQLIVATVVQSLKSQIKIKKKYNITKSKTFVIDEKNTHHLTLKKKLEKFINNSWVENGILIITIIDVIFISMMNSNISGKFSKFIFIVEIICTSVFTLEMVIKIYVLGFLGYWKSSIYNIMDGTFTILSILEIILNSDSGIAVFRILRAFRILRLTKFLPQLSNLISVFCDSAKPLFSLFVIWLLSVIIFSLFTIQFFEGGMNLFNNKPKNNLENFYYSFLSVVQLYTVENWDSIKNNVYESKGIVGTLIPIIIIIVGAYIFSQFLVAILLNSFIDRLQADNFYKKINDNKGNTKHIIKYVIGELFEPYTKKERSKSKDKDKDKSKNERKSIFKNNSNSKINTEDITELENYTEPSSEKILHKNSLEILRIAHKNVNENVNENENNKPKNRINSEKMEESIPKSFSFPIELNQSQGVNKRPKNLLIPNSQNTITDDHLSNFEILSRISNQKRNENLYKNSNNDHHQENNNNNNNNINNNKNNDDDLIMTMPMPMRMFDIMHDEPASATEPSQGTPSSELDTPNPFDYSELNNNNNNSNIPLNKVLMNNNKYTIKISDAKNIGHLTGGGKTNVPHVFSKIIKESKKASDERKKNVREEIEQIENERSPTLTPSSPNILKRLIKNKKNRHIVSDSNLQVHEREDLKDYFSVKTDNPMIHSSTSINQEEKVVVESLDITNIDIGELPINLTIPNDQNQNDYLSSKTESTHISSFQRCQRKIKHVKIKTSTVLFSKTRKLHKLYRDSYFVHICYKTIKNDLYFYFVALVTVASCISLALEEPNPRDSQYYETLFKFDIFYTVVFIIDLLLNIIAYGSLFTKRAYLKKLYNWIDVAVVLISLLNVLGYGDTFHSLRVFRLVRILKFFKIHDGLRIVSTSVWKTIPSLVVALIPYLFYILICSSVSLSLFVNKGWECNDPLIKDKNHCVGNFTNVINNVNVTEPRVWKPYPVTYDNFFDSMLSSFIVSHQEAWPDIMYRYMNKEDYTTMNGHQLHLGYSIFFILSVLIGNWLFLAVVTALIFNNLKRNQDILRGIQYLSDGQRKLLDYIKLIITNKPNFPMERSRSSLRNKVRKIITSKLFNRISFTVIGLNVIVMMLDCTNNSELLTKIINYSEIVFIILYTIEVIILLYGYGIKYFFKDYWNILSFAIVVTSILSLFLNSSTSPIIFSSIRLLRVLRIIKYAKGLKALGIAIFFNFTQLFNVLFLMFIICFVFAIIGYHYFGNINIKYTSFLNSNLNFSSFINSFISVFIFCTGEGWPFALADCSGKSIRNTCNPEIENCGTKWAVIYFIALQVIFNWILLNSFIAITVDTFVTVLEEHDEIVRLEKVWNAFNQQWIKYDWNKSGDLTFVELVNMYNSFKLPKGTEWGNQNRSNGLLLVKPPMEELFKSVKVYKNRCKYHDVIFGFLNSWMGEELPESFLVREKKKVKTGYEKKIFEKRKNSIYSFDNSIEEDENFFNKTKKAYNEMAKRLSLRSSIRRESTDVNIHILVEDLDKFENGKDDDDTLNSSTTNSPTSNFEDEYEYIKMNMKTCNGRLQNTYTANLIKSLKDEDDLETKNSNTTTSVPATPPTTTTTTSTIFNLFDSNKHDFSSETLNELNHSLEDVKEEENEEEEEEKSNNNNNNNNENENENKDKKENNKSNVNIKIKDSPNQDKDKNKEKEKEKDKKRIKRLSNGYRYPRDSNYYNNKRHSTLVNSNNININYINTNNNHIYNEPISTSSINLNPRSSLTIPKTSNLMINTSMVPIANQIMDEPISIDNNDSIIKPLQSKSNSNKLMVPNRLSSYPKYKYVEPRLNINTSIITNEEKNSIPNYPFPKDSNNNNNNNNIDNNNNNSNHSSSSSNNNNNHKNHIRNNSRKSSSHINYSSKSNNSNTNINDSNNNSSSTRTKTDSVNYANLRNLKNNRHKTFSSFKTSEKLSLNALGRSKSYDSNLNIYNTSNTSPISDIHRSIIELDEIIGIDDEEEEKKNKHKSIHLKTNLHRIKSRTSFRMGFKDNYLSNDILIDVNNQGLPFHVVYSIWKIQQKFKNSKNQKKKENNNTNNNDVNNNDVNNNNNNNNNN</sequence>
<feature type="transmembrane region" description="Helical" evidence="6">
    <location>
        <begin position="443"/>
        <end position="465"/>
    </location>
</feature>
<evidence type="ECO:0000256" key="6">
    <source>
        <dbReference type="SAM" id="Phobius"/>
    </source>
</evidence>
<dbReference type="STRING" id="1754192.A0A1Y1VW16"/>
<feature type="compositionally biased region" description="Low complexity" evidence="5">
    <location>
        <begin position="2302"/>
        <end position="2324"/>
    </location>
</feature>
<feature type="transmembrane region" description="Helical" evidence="6">
    <location>
        <begin position="1341"/>
        <end position="1359"/>
    </location>
</feature>
<dbReference type="EMBL" id="MCFG01000460">
    <property type="protein sequence ID" value="ORX65498.1"/>
    <property type="molecule type" value="Genomic_DNA"/>
</dbReference>
<feature type="transmembrane region" description="Helical" evidence="6">
    <location>
        <begin position="1257"/>
        <end position="1283"/>
    </location>
</feature>
<feature type="domain" description="Ion transport" evidence="7">
    <location>
        <begin position="320"/>
        <end position="541"/>
    </location>
</feature>
<reference evidence="8 9" key="2">
    <citation type="submission" date="2016-08" db="EMBL/GenBank/DDBJ databases">
        <title>Pervasive Adenine N6-methylation of Active Genes in Fungi.</title>
        <authorList>
            <consortium name="DOE Joint Genome Institute"/>
            <person name="Mondo S.J."/>
            <person name="Dannebaum R.O."/>
            <person name="Kuo R.C."/>
            <person name="Labutti K."/>
            <person name="Haridas S."/>
            <person name="Kuo A."/>
            <person name="Salamov A."/>
            <person name="Ahrendt S.R."/>
            <person name="Lipzen A."/>
            <person name="Sullivan W."/>
            <person name="Andreopoulos W.B."/>
            <person name="Clum A."/>
            <person name="Lindquist E."/>
            <person name="Daum C."/>
            <person name="Ramamoorthy G.K."/>
            <person name="Gryganskyi A."/>
            <person name="Culley D."/>
            <person name="Magnuson J.K."/>
            <person name="James T.Y."/>
            <person name="O'Malley M.A."/>
            <person name="Stajich J.E."/>
            <person name="Spatafora J.W."/>
            <person name="Visel A."/>
            <person name="Grigoriev I.V."/>
        </authorList>
    </citation>
    <scope>NUCLEOTIDE SEQUENCE [LARGE SCALE GENOMIC DNA]</scope>
    <source>
        <strain evidence="8 9">S4</strain>
    </source>
</reference>
<feature type="compositionally biased region" description="Low complexity" evidence="5">
    <location>
        <begin position="735"/>
        <end position="747"/>
    </location>
</feature>
<feature type="domain" description="Ion transport" evidence="7">
    <location>
        <begin position="23"/>
        <end position="282"/>
    </location>
</feature>
<keyword evidence="9" id="KW-1185">Reference proteome</keyword>
<feature type="region of interest" description="Disordered" evidence="5">
    <location>
        <begin position="722"/>
        <end position="754"/>
    </location>
</feature>
<feature type="transmembrane region" description="Helical" evidence="6">
    <location>
        <begin position="85"/>
        <end position="107"/>
    </location>
</feature>
<feature type="transmembrane region" description="Helical" evidence="6">
    <location>
        <begin position="392"/>
        <end position="414"/>
    </location>
</feature>
<dbReference type="GO" id="GO:0001518">
    <property type="term" value="C:voltage-gated sodium channel complex"/>
    <property type="evidence" value="ECO:0007669"/>
    <property type="project" value="TreeGrafter"/>
</dbReference>
<dbReference type="InterPro" id="IPR005821">
    <property type="entry name" value="Ion_trans_dom"/>
</dbReference>
<feature type="compositionally biased region" description="Basic and acidic residues" evidence="5">
    <location>
        <begin position="1893"/>
        <end position="1902"/>
    </location>
</feature>
<feature type="transmembrane region" description="Helical" evidence="6">
    <location>
        <begin position="51"/>
        <end position="73"/>
    </location>
</feature>
<feature type="transmembrane region" description="Helical" evidence="6">
    <location>
        <begin position="1504"/>
        <end position="1527"/>
    </location>
</feature>
<evidence type="ECO:0000256" key="1">
    <source>
        <dbReference type="ARBA" id="ARBA00004141"/>
    </source>
</evidence>
<dbReference type="Pfam" id="PF00520">
    <property type="entry name" value="Ion_trans"/>
    <property type="match status" value="4"/>
</dbReference>
<evidence type="ECO:0000256" key="4">
    <source>
        <dbReference type="ARBA" id="ARBA00023136"/>
    </source>
</evidence>
<feature type="transmembrane region" description="Helical" evidence="6">
    <location>
        <begin position="1371"/>
        <end position="1394"/>
    </location>
</feature>
<evidence type="ECO:0000256" key="2">
    <source>
        <dbReference type="ARBA" id="ARBA00022692"/>
    </source>
</evidence>
<evidence type="ECO:0000256" key="5">
    <source>
        <dbReference type="SAM" id="MobiDB-lite"/>
    </source>
</evidence>
<feature type="transmembrane region" description="Helical" evidence="6">
    <location>
        <begin position="516"/>
        <end position="542"/>
    </location>
</feature>
<feature type="transmembrane region" description="Helical" evidence="6">
    <location>
        <begin position="321"/>
        <end position="339"/>
    </location>
</feature>
<dbReference type="OrthoDB" id="416585at2759"/>
<feature type="compositionally biased region" description="Low complexity" evidence="5">
    <location>
        <begin position="2125"/>
        <end position="2151"/>
    </location>
</feature>
<evidence type="ECO:0000313" key="9">
    <source>
        <dbReference type="Proteomes" id="UP000193944"/>
    </source>
</evidence>
<accession>A0A1Y1VW16</accession>
<dbReference type="GO" id="GO:0005248">
    <property type="term" value="F:voltage-gated sodium channel activity"/>
    <property type="evidence" value="ECO:0007669"/>
    <property type="project" value="TreeGrafter"/>
</dbReference>
<feature type="transmembrane region" description="Helical" evidence="6">
    <location>
        <begin position="1451"/>
        <end position="1484"/>
    </location>
</feature>
<dbReference type="InterPro" id="IPR043203">
    <property type="entry name" value="VGCC_Ca_Na"/>
</dbReference>
<feature type="compositionally biased region" description="Acidic residues" evidence="5">
    <location>
        <begin position="1868"/>
        <end position="1879"/>
    </location>
</feature>
<feature type="transmembrane region" description="Helical" evidence="6">
    <location>
        <begin position="21"/>
        <end position="39"/>
    </location>
</feature>
<feature type="compositionally biased region" description="Basic residues" evidence="5">
    <location>
        <begin position="2112"/>
        <end position="2124"/>
    </location>
</feature>
<organism evidence="8 9">
    <name type="scientific">Anaeromyces robustus</name>
    <dbReference type="NCBI Taxonomy" id="1754192"/>
    <lineage>
        <taxon>Eukaryota</taxon>
        <taxon>Fungi</taxon>
        <taxon>Fungi incertae sedis</taxon>
        <taxon>Chytridiomycota</taxon>
        <taxon>Chytridiomycota incertae sedis</taxon>
        <taxon>Neocallimastigomycetes</taxon>
        <taxon>Neocallimastigales</taxon>
        <taxon>Neocallimastigaceae</taxon>
        <taxon>Anaeromyces</taxon>
    </lineage>
</organism>
<comment type="caution">
    <text evidence="8">The sequence shown here is derived from an EMBL/GenBank/DDBJ whole genome shotgun (WGS) entry which is preliminary data.</text>
</comment>
<feature type="region of interest" description="Disordered" evidence="5">
    <location>
        <begin position="2292"/>
        <end position="2324"/>
    </location>
</feature>
<feature type="compositionally biased region" description="Polar residues" evidence="5">
    <location>
        <begin position="775"/>
        <end position="787"/>
    </location>
</feature>
<feature type="region of interest" description="Disordered" evidence="5">
    <location>
        <begin position="1866"/>
        <end position="1951"/>
    </location>
</feature>
<dbReference type="PANTHER" id="PTHR10037">
    <property type="entry name" value="VOLTAGE-GATED CATION CHANNEL CALCIUM AND SODIUM"/>
    <property type="match status" value="1"/>
</dbReference>
<feature type="transmembrane region" description="Helical" evidence="6">
    <location>
        <begin position="351"/>
        <end position="380"/>
    </location>
</feature>
<name>A0A1Y1VW16_9FUNG</name>
<keyword evidence="2 6" id="KW-0812">Transmembrane</keyword>
<feature type="compositionally biased region" description="Basic and acidic residues" evidence="5">
    <location>
        <begin position="580"/>
        <end position="598"/>
    </location>
</feature>
<comment type="subcellular location">
    <subcellularLocation>
        <location evidence="1">Membrane</location>
        <topology evidence="1">Multi-pass membrane protein</topology>
    </subcellularLocation>
</comment>
<dbReference type="InterPro" id="IPR027359">
    <property type="entry name" value="Volt_channel_dom_sf"/>
</dbReference>
<feature type="domain" description="Ion transport" evidence="7">
    <location>
        <begin position="1340"/>
        <end position="1578"/>
    </location>
</feature>
<feature type="region of interest" description="Disordered" evidence="5">
    <location>
        <begin position="580"/>
        <end position="604"/>
    </location>
</feature>
<evidence type="ECO:0000256" key="3">
    <source>
        <dbReference type="ARBA" id="ARBA00022989"/>
    </source>
</evidence>